<dbReference type="PROSITE" id="PS00211">
    <property type="entry name" value="ABC_TRANSPORTER_1"/>
    <property type="match status" value="1"/>
</dbReference>
<dbReference type="InterPro" id="IPR003593">
    <property type="entry name" value="AAA+_ATPase"/>
</dbReference>
<dbReference type="GO" id="GO:0005524">
    <property type="term" value="F:ATP binding"/>
    <property type="evidence" value="ECO:0007669"/>
    <property type="project" value="UniProtKB-KW"/>
</dbReference>
<keyword evidence="3" id="KW-0813">Transport</keyword>
<dbReference type="InterPro" id="IPR050166">
    <property type="entry name" value="ABC_transporter_ATP-bind"/>
</dbReference>
<sequence>MDFNVQSLSKTFGEGRQARFVLKDINLRVCSGEFTAIVGRSGSGKSTLLRLLAGLERPSHGLICMDGQPITAPGPDRGLVFQNYSLYPWLNLAQNVAFGMELQGRFSRRDIQERTAYFLDVVGLADRRKLLPKECSGGMQQRVAIARALAAGPKVLLLDEPFGALDLHIRATMQNFLYRLWERTRLTAILITHDLEEALLLAQQVHVLAPNPGRISHTFTTNFNHQDLDKLRFNPSFLHQRQVLGKAMESVEPCSDISQGVSP</sequence>
<comment type="caution">
    <text evidence="7">The sequence shown here is derived from an EMBL/GenBank/DDBJ whole genome shotgun (WGS) entry which is preliminary data.</text>
</comment>
<dbReference type="Pfam" id="PF00005">
    <property type="entry name" value="ABC_tran"/>
    <property type="match status" value="1"/>
</dbReference>
<comment type="subcellular location">
    <subcellularLocation>
        <location evidence="1">Cell inner membrane</location>
        <topology evidence="1">Peripheral membrane protein</topology>
    </subcellularLocation>
</comment>
<dbReference type="InterPro" id="IPR003439">
    <property type="entry name" value="ABC_transporter-like_ATP-bd"/>
</dbReference>
<name>A0A6N3XAA6_9SYNE</name>
<evidence type="ECO:0000313" key="8">
    <source>
        <dbReference type="Proteomes" id="UP000035054"/>
    </source>
</evidence>
<dbReference type="GO" id="GO:0005886">
    <property type="term" value="C:plasma membrane"/>
    <property type="evidence" value="ECO:0007669"/>
    <property type="project" value="UniProtKB-SubCell"/>
</dbReference>
<dbReference type="PROSITE" id="PS50893">
    <property type="entry name" value="ABC_TRANSPORTER_2"/>
    <property type="match status" value="1"/>
</dbReference>
<organism evidence="7 8">
    <name type="scientific">Candidatus Synechococcus spongiarum 142</name>
    <dbReference type="NCBI Taxonomy" id="1608213"/>
    <lineage>
        <taxon>Bacteria</taxon>
        <taxon>Bacillati</taxon>
        <taxon>Cyanobacteriota</taxon>
        <taxon>Cyanophyceae</taxon>
        <taxon>Synechococcales</taxon>
        <taxon>Synechococcaceae</taxon>
        <taxon>Synechococcus</taxon>
    </lineage>
</organism>
<keyword evidence="4" id="KW-0547">Nucleotide-binding</keyword>
<dbReference type="InterPro" id="IPR017871">
    <property type="entry name" value="ABC_transporter-like_CS"/>
</dbReference>
<dbReference type="Gene3D" id="3.40.50.300">
    <property type="entry name" value="P-loop containing nucleotide triphosphate hydrolases"/>
    <property type="match status" value="1"/>
</dbReference>
<evidence type="ECO:0000256" key="3">
    <source>
        <dbReference type="ARBA" id="ARBA00022448"/>
    </source>
</evidence>
<dbReference type="EMBL" id="JXUO01000250">
    <property type="protein sequence ID" value="KKZ12381.1"/>
    <property type="molecule type" value="Genomic_DNA"/>
</dbReference>
<keyword evidence="5 7" id="KW-0067">ATP-binding</keyword>
<dbReference type="PANTHER" id="PTHR42788">
    <property type="entry name" value="TAURINE IMPORT ATP-BINDING PROTEIN-RELATED"/>
    <property type="match status" value="1"/>
</dbReference>
<accession>A0A6N3XAA6</accession>
<evidence type="ECO:0000256" key="1">
    <source>
        <dbReference type="ARBA" id="ARBA00004417"/>
    </source>
</evidence>
<evidence type="ECO:0000256" key="4">
    <source>
        <dbReference type="ARBA" id="ARBA00022741"/>
    </source>
</evidence>
<gene>
    <name evidence="7" type="ORF">TH68_07535</name>
</gene>
<dbReference type="PANTHER" id="PTHR42788:SF13">
    <property type="entry name" value="ALIPHATIC SULFONATES IMPORT ATP-BINDING PROTEIN SSUB"/>
    <property type="match status" value="1"/>
</dbReference>
<evidence type="ECO:0000256" key="2">
    <source>
        <dbReference type="ARBA" id="ARBA00009440"/>
    </source>
</evidence>
<dbReference type="AlphaFoldDB" id="A0A6N3XAA6"/>
<protein>
    <submittedName>
        <fullName evidence="7">Nitrate ABC transporter ATP-binding protein</fullName>
    </submittedName>
</protein>
<dbReference type="InterPro" id="IPR027417">
    <property type="entry name" value="P-loop_NTPase"/>
</dbReference>
<reference evidence="7 8" key="1">
    <citation type="submission" date="2015-01" db="EMBL/GenBank/DDBJ databases">
        <title>Lifestyle Evolution in Cyanobacterial Symbionts of Sponges.</title>
        <authorList>
            <person name="Burgsdorf I."/>
            <person name="Slaby B.M."/>
            <person name="Handley K.M."/>
            <person name="Haber M."/>
            <person name="Blom J."/>
            <person name="Marshall C.W."/>
            <person name="Gilbert J.A."/>
            <person name="Hentschel U."/>
            <person name="Steindler L."/>
        </authorList>
    </citation>
    <scope>NUCLEOTIDE SEQUENCE [LARGE SCALE GENOMIC DNA]</scope>
    <source>
        <strain evidence="7">142</strain>
    </source>
</reference>
<proteinExistence type="inferred from homology"/>
<evidence type="ECO:0000256" key="5">
    <source>
        <dbReference type="ARBA" id="ARBA00022840"/>
    </source>
</evidence>
<dbReference type="Proteomes" id="UP000035054">
    <property type="component" value="Unassembled WGS sequence"/>
</dbReference>
<evidence type="ECO:0000259" key="6">
    <source>
        <dbReference type="PROSITE" id="PS50893"/>
    </source>
</evidence>
<dbReference type="GO" id="GO:0016887">
    <property type="term" value="F:ATP hydrolysis activity"/>
    <property type="evidence" value="ECO:0007669"/>
    <property type="project" value="InterPro"/>
</dbReference>
<comment type="similarity">
    <text evidence="2">Belongs to the ABC transporter superfamily. Nitrate/nitrite/cyanate uptake transporter (NitT) (TC 3.A.1.16) family.</text>
</comment>
<dbReference type="SMART" id="SM00382">
    <property type="entry name" value="AAA"/>
    <property type="match status" value="1"/>
</dbReference>
<feature type="domain" description="ABC transporter" evidence="6">
    <location>
        <begin position="3"/>
        <end position="235"/>
    </location>
</feature>
<dbReference type="SUPFAM" id="SSF52540">
    <property type="entry name" value="P-loop containing nucleoside triphosphate hydrolases"/>
    <property type="match status" value="1"/>
</dbReference>
<evidence type="ECO:0000313" key="7">
    <source>
        <dbReference type="EMBL" id="KKZ12381.1"/>
    </source>
</evidence>
<dbReference type="CDD" id="cd03293">
    <property type="entry name" value="ABC_NrtD_SsuB_transporters"/>
    <property type="match status" value="1"/>
</dbReference>